<reference evidence="2" key="1">
    <citation type="submission" date="2024-06" db="EMBL/GenBank/DDBJ databases">
        <title>Caulobacter inopinatus, sp. nov.</title>
        <authorList>
            <person name="Donachie S.P."/>
        </authorList>
    </citation>
    <scope>NUCLEOTIDE SEQUENCE</scope>
    <source>
        <strain evidence="2">73W</strain>
    </source>
</reference>
<dbReference type="EC" id="3.1.-.-" evidence="2"/>
<dbReference type="Pfam" id="PF00149">
    <property type="entry name" value="Metallophos"/>
    <property type="match status" value="1"/>
</dbReference>
<evidence type="ECO:0000313" key="2">
    <source>
        <dbReference type="EMBL" id="XDO98083.1"/>
    </source>
</evidence>
<keyword evidence="2" id="KW-0378">Hydrolase</keyword>
<sequence length="266" mass="28970">MRAAAAQVAPQADHLPPWPGVDGELVYAVGDIHGRYDLLKLLLYAIVEDHRDEGADRRPLLIFCGDYIDRGPQSAEVVEALVQLQRRRDVQVNALRGNHEQAMLDFIEDPVRGAVWLAYGGAQTLVSYGVEPPAPQADTAAYLLARDALLAQMPAAHLRFLEALPLALELGDHYFVHAGVRPGVPLALQDDQDLLWIRKPFIEAKGPFEKVIVHGHSWTDDEPTLGDNRIGLDTGAYATGVLSAVRLGLGAPKVLRAGTGSPDQFE</sequence>
<dbReference type="AlphaFoldDB" id="A0AB39KWG9"/>
<dbReference type="InterPro" id="IPR050126">
    <property type="entry name" value="Ap4A_hydrolase"/>
</dbReference>
<feature type="domain" description="Calcineurin-like phosphoesterase" evidence="1">
    <location>
        <begin position="26"/>
        <end position="217"/>
    </location>
</feature>
<accession>A0AB39KWG9</accession>
<dbReference type="PANTHER" id="PTHR42850">
    <property type="entry name" value="METALLOPHOSPHOESTERASE"/>
    <property type="match status" value="1"/>
</dbReference>
<evidence type="ECO:0000259" key="1">
    <source>
        <dbReference type="Pfam" id="PF00149"/>
    </source>
</evidence>
<dbReference type="GO" id="GO:0016791">
    <property type="term" value="F:phosphatase activity"/>
    <property type="evidence" value="ECO:0007669"/>
    <property type="project" value="TreeGrafter"/>
</dbReference>
<dbReference type="CDD" id="cd00144">
    <property type="entry name" value="MPP_PPP_family"/>
    <property type="match status" value="1"/>
</dbReference>
<dbReference type="Gene3D" id="3.60.21.10">
    <property type="match status" value="1"/>
</dbReference>
<dbReference type="GO" id="GO:0005737">
    <property type="term" value="C:cytoplasm"/>
    <property type="evidence" value="ECO:0007669"/>
    <property type="project" value="TreeGrafter"/>
</dbReference>
<dbReference type="InterPro" id="IPR029052">
    <property type="entry name" value="Metallo-depent_PP-like"/>
</dbReference>
<dbReference type="GO" id="GO:0008803">
    <property type="term" value="F:bis(5'-nucleosyl)-tetraphosphatase (symmetrical) activity"/>
    <property type="evidence" value="ECO:0007669"/>
    <property type="project" value="TreeGrafter"/>
</dbReference>
<dbReference type="InterPro" id="IPR004843">
    <property type="entry name" value="Calcineurin-like_PHP"/>
</dbReference>
<dbReference type="RefSeq" id="WP_369061722.1">
    <property type="nucleotide sequence ID" value="NZ_CP158375.1"/>
</dbReference>
<dbReference type="PANTHER" id="PTHR42850:SF4">
    <property type="entry name" value="ZINC-DEPENDENT ENDOPOLYPHOSPHATASE"/>
    <property type="match status" value="1"/>
</dbReference>
<name>A0AB39KWG9_9CAUL</name>
<dbReference type="EMBL" id="CP158375">
    <property type="protein sequence ID" value="XDO98083.1"/>
    <property type="molecule type" value="Genomic_DNA"/>
</dbReference>
<dbReference type="SUPFAM" id="SSF56300">
    <property type="entry name" value="Metallo-dependent phosphatases"/>
    <property type="match status" value="1"/>
</dbReference>
<gene>
    <name evidence="2" type="ORF">ABOZ73_06615</name>
</gene>
<protein>
    <submittedName>
        <fullName evidence="2">Metallophosphoesterase family protein</fullName>
        <ecNumber evidence="2">3.1.-.-</ecNumber>
    </submittedName>
</protein>
<dbReference type="GO" id="GO:0110154">
    <property type="term" value="P:RNA decapping"/>
    <property type="evidence" value="ECO:0007669"/>
    <property type="project" value="TreeGrafter"/>
</dbReference>
<proteinExistence type="predicted"/>
<organism evidence="2">
    <name type="scientific">Caulobacter sp. 73W</name>
    <dbReference type="NCBI Taxonomy" id="3161137"/>
    <lineage>
        <taxon>Bacteria</taxon>
        <taxon>Pseudomonadati</taxon>
        <taxon>Pseudomonadota</taxon>
        <taxon>Alphaproteobacteria</taxon>
        <taxon>Caulobacterales</taxon>
        <taxon>Caulobacteraceae</taxon>
        <taxon>Caulobacter</taxon>
    </lineage>
</organism>